<evidence type="ECO:0000313" key="4">
    <source>
        <dbReference type="EMBL" id="CAD8884584.1"/>
    </source>
</evidence>
<evidence type="ECO:0000313" key="3">
    <source>
        <dbReference type="EMBL" id="CAD8884583.1"/>
    </source>
</evidence>
<proteinExistence type="predicted"/>
<dbReference type="EMBL" id="HBFR01016165">
    <property type="protein sequence ID" value="CAD8884584.1"/>
    <property type="molecule type" value="Transcribed_RNA"/>
</dbReference>
<dbReference type="AlphaFoldDB" id="A0A6U5FXB3"/>
<evidence type="ECO:0000256" key="1">
    <source>
        <dbReference type="SAM" id="MobiDB-lite"/>
    </source>
</evidence>
<accession>A0A6U5FXB3</accession>
<feature type="region of interest" description="Disordered" evidence="1">
    <location>
        <begin position="1"/>
        <end position="26"/>
    </location>
</feature>
<dbReference type="EMBL" id="HBFR01016164">
    <property type="protein sequence ID" value="CAD8884583.1"/>
    <property type="molecule type" value="Transcribed_RNA"/>
</dbReference>
<name>A0A6U5FXB3_9STRA</name>
<evidence type="ECO:0000313" key="2">
    <source>
        <dbReference type="EMBL" id="CAD8884581.1"/>
    </source>
</evidence>
<reference evidence="4" key="1">
    <citation type="submission" date="2021-01" db="EMBL/GenBank/DDBJ databases">
        <authorList>
            <person name="Corre E."/>
            <person name="Pelletier E."/>
            <person name="Niang G."/>
            <person name="Scheremetjew M."/>
            <person name="Finn R."/>
            <person name="Kale V."/>
            <person name="Holt S."/>
            <person name="Cochrane G."/>
            <person name="Meng A."/>
            <person name="Brown T."/>
            <person name="Cohen L."/>
        </authorList>
    </citation>
    <scope>NUCLEOTIDE SEQUENCE</scope>
    <source>
        <strain evidence="4">308</strain>
    </source>
</reference>
<sequence length="300" mass="33224">MFQLMNRPPVSSEVEKSPLYDPGNSHHSALRSIYDEMRNRQRVAILEAGKMRSDPFFGGENGTLRTDDSRRCLAISAIISESEANCHWSDAYHELQRRISSEFSDVGLLYDADGGGSRGQLHWTAMQLVGFADYDAKVGRDGGGLYSSPRYLGTVRDALASGGMDSVLEIAYVGVICVATGLLMIGVPVGPEGVDVNAARDNLRRRLTDEELPLDEPFVNDIVHSTLYRVVDGEERGGGETKGPLHSRLLDIGREYENTYLGRVTIRNLQVGPASWRMLNDEIKETPPFYKWSLSEPKGN</sequence>
<protein>
    <submittedName>
        <fullName evidence="4">Uncharacterized protein</fullName>
    </submittedName>
</protein>
<organism evidence="4">
    <name type="scientific">Corethron hystrix</name>
    <dbReference type="NCBI Taxonomy" id="216773"/>
    <lineage>
        <taxon>Eukaryota</taxon>
        <taxon>Sar</taxon>
        <taxon>Stramenopiles</taxon>
        <taxon>Ochrophyta</taxon>
        <taxon>Bacillariophyta</taxon>
        <taxon>Coscinodiscophyceae</taxon>
        <taxon>Corethrophycidae</taxon>
        <taxon>Corethrales</taxon>
        <taxon>Corethraceae</taxon>
        <taxon>Corethron</taxon>
    </lineage>
</organism>
<gene>
    <name evidence="2" type="ORF">CHYS00102_LOCUS11778</name>
    <name evidence="3" type="ORF">CHYS00102_LOCUS11780</name>
    <name evidence="4" type="ORF">CHYS00102_LOCUS11781</name>
</gene>
<dbReference type="EMBL" id="HBFR01016162">
    <property type="protein sequence ID" value="CAD8884581.1"/>
    <property type="molecule type" value="Transcribed_RNA"/>
</dbReference>